<reference evidence="2" key="1">
    <citation type="journal article" date="2021" name="PeerJ">
        <title>Extensive microbial diversity within the chicken gut microbiome revealed by metagenomics and culture.</title>
        <authorList>
            <person name="Gilroy R."/>
            <person name="Ravi A."/>
            <person name="Getino M."/>
            <person name="Pursley I."/>
            <person name="Horton D.L."/>
            <person name="Alikhan N.F."/>
            <person name="Baker D."/>
            <person name="Gharbi K."/>
            <person name="Hall N."/>
            <person name="Watson M."/>
            <person name="Adriaenssens E.M."/>
            <person name="Foster-Nyarko E."/>
            <person name="Jarju S."/>
            <person name="Secka A."/>
            <person name="Antonio M."/>
            <person name="Oren A."/>
            <person name="Chaudhuri R.R."/>
            <person name="La Ragione R."/>
            <person name="Hildebrand F."/>
            <person name="Pallen M.J."/>
        </authorList>
    </citation>
    <scope>NUCLEOTIDE SEQUENCE</scope>
    <source>
        <strain evidence="2">ChiGjej1B1-14440</strain>
    </source>
</reference>
<protein>
    <recommendedName>
        <fullName evidence="4">ABC transporter permease</fullName>
    </recommendedName>
</protein>
<keyword evidence="1" id="KW-1133">Transmembrane helix</keyword>
<feature type="transmembrane region" description="Helical" evidence="1">
    <location>
        <begin position="364"/>
        <end position="388"/>
    </location>
</feature>
<evidence type="ECO:0000313" key="3">
    <source>
        <dbReference type="Proteomes" id="UP000886724"/>
    </source>
</evidence>
<feature type="transmembrane region" description="Helical" evidence="1">
    <location>
        <begin position="207"/>
        <end position="223"/>
    </location>
</feature>
<feature type="transmembrane region" description="Helical" evidence="1">
    <location>
        <begin position="229"/>
        <end position="246"/>
    </location>
</feature>
<evidence type="ECO:0000313" key="2">
    <source>
        <dbReference type="EMBL" id="HIX81233.1"/>
    </source>
</evidence>
<keyword evidence="1" id="KW-0812">Transmembrane</keyword>
<gene>
    <name evidence="2" type="ORF">H9980_04575</name>
</gene>
<feature type="transmembrane region" description="Helical" evidence="1">
    <location>
        <begin position="158"/>
        <end position="179"/>
    </location>
</feature>
<evidence type="ECO:0000256" key="1">
    <source>
        <dbReference type="SAM" id="Phobius"/>
    </source>
</evidence>
<evidence type="ECO:0008006" key="4">
    <source>
        <dbReference type="Google" id="ProtNLM"/>
    </source>
</evidence>
<name>A0A9D1XKL9_9FIRM</name>
<sequence>MDVFSFAKKMLKREFNKCISYSIVLLVALIISFIFTDFIDNPLLIENDPVIGAGTFREMSIPLSKGLPFIVIALCWVMILYASNYYLSSQTDSFALLLISGGNIIDVAKFVLWQVAIMFIGIVPVALLLGTGILKLIYMFMFSYLGIDVVYKIPITTYINVLLSLVPILMAICVAVAGFSHRNTLQVLLGRAEANKKVKIKKHNKSSLIYIVIYLWSISLVFFQKHQLTAYIFPAAVGVISIYGLFKRTIPKIIQMWKNKGGLEKEHLYISLSNYVVSLQGTIIFSMLMLVLVCGLIPVLISQDKITNEYITGLISYIVMAILIVVGIVYKFIDNMMIRKNEFVCLNRIGYTKKEIKKIIRQEVIIYYCTIIFLPLPLVLSIGTRYIMNNDLTVLKLMILIAIYIIPIILSIFVTYNLYLKFMIKKENQAV</sequence>
<feature type="transmembrane region" description="Helical" evidence="1">
    <location>
        <begin position="310"/>
        <end position="333"/>
    </location>
</feature>
<accession>A0A9D1XKL9</accession>
<dbReference type="EMBL" id="DXET01000103">
    <property type="protein sequence ID" value="HIX81233.1"/>
    <property type="molecule type" value="Genomic_DNA"/>
</dbReference>
<keyword evidence="1" id="KW-0472">Membrane</keyword>
<feature type="transmembrane region" description="Helical" evidence="1">
    <location>
        <begin position="18"/>
        <end position="39"/>
    </location>
</feature>
<proteinExistence type="predicted"/>
<feature type="transmembrane region" description="Helical" evidence="1">
    <location>
        <begin position="66"/>
        <end position="87"/>
    </location>
</feature>
<feature type="transmembrane region" description="Helical" evidence="1">
    <location>
        <begin position="107"/>
        <end position="138"/>
    </location>
</feature>
<comment type="caution">
    <text evidence="2">The sequence shown here is derived from an EMBL/GenBank/DDBJ whole genome shotgun (WGS) entry which is preliminary data.</text>
</comment>
<dbReference type="Proteomes" id="UP000886724">
    <property type="component" value="Unassembled WGS sequence"/>
</dbReference>
<feature type="transmembrane region" description="Helical" evidence="1">
    <location>
        <begin position="394"/>
        <end position="419"/>
    </location>
</feature>
<dbReference type="AlphaFoldDB" id="A0A9D1XKL9"/>
<reference evidence="2" key="2">
    <citation type="submission" date="2021-04" db="EMBL/GenBank/DDBJ databases">
        <authorList>
            <person name="Gilroy R."/>
        </authorList>
    </citation>
    <scope>NUCLEOTIDE SEQUENCE</scope>
    <source>
        <strain evidence="2">ChiGjej1B1-14440</strain>
    </source>
</reference>
<organism evidence="2 3">
    <name type="scientific">Candidatus Erysipelatoclostridium merdavium</name>
    <dbReference type="NCBI Taxonomy" id="2838566"/>
    <lineage>
        <taxon>Bacteria</taxon>
        <taxon>Bacillati</taxon>
        <taxon>Bacillota</taxon>
        <taxon>Erysipelotrichia</taxon>
        <taxon>Erysipelotrichales</taxon>
        <taxon>Erysipelotrichales incertae sedis</taxon>
    </lineage>
</organism>
<feature type="transmembrane region" description="Helical" evidence="1">
    <location>
        <begin position="267"/>
        <end position="298"/>
    </location>
</feature>